<proteinExistence type="predicted"/>
<keyword evidence="3" id="KW-0732">Signal</keyword>
<evidence type="ECO:0000313" key="5">
    <source>
        <dbReference type="EMBL" id="EEU43571.1"/>
    </source>
</evidence>
<dbReference type="eggNOG" id="ENOG502S12R">
    <property type="taxonomic scope" value="Eukaryota"/>
</dbReference>
<dbReference type="EMBL" id="GG698902">
    <property type="protein sequence ID" value="EEU43571.1"/>
    <property type="molecule type" value="Genomic_DNA"/>
</dbReference>
<feature type="chain" id="PRO_5002987698" description="NmrA-like domain-containing protein" evidence="3">
    <location>
        <begin position="25"/>
        <end position="329"/>
    </location>
</feature>
<dbReference type="GeneID" id="9666265"/>
<keyword evidence="1" id="KW-0521">NADP</keyword>
<evidence type="ECO:0000256" key="3">
    <source>
        <dbReference type="SAM" id="SignalP"/>
    </source>
</evidence>
<evidence type="ECO:0000256" key="2">
    <source>
        <dbReference type="ARBA" id="ARBA00023002"/>
    </source>
</evidence>
<dbReference type="InParanoid" id="C7YXD3"/>
<evidence type="ECO:0000313" key="6">
    <source>
        <dbReference type="Proteomes" id="UP000005206"/>
    </source>
</evidence>
<dbReference type="SUPFAM" id="SSF51735">
    <property type="entry name" value="NAD(P)-binding Rossmann-fold domains"/>
    <property type="match status" value="1"/>
</dbReference>
<evidence type="ECO:0000259" key="4">
    <source>
        <dbReference type="Pfam" id="PF05368"/>
    </source>
</evidence>
<dbReference type="OrthoDB" id="9974981at2759"/>
<feature type="domain" description="NmrA-like" evidence="4">
    <location>
        <begin position="92"/>
        <end position="298"/>
    </location>
</feature>
<dbReference type="VEuPathDB" id="FungiDB:NECHADRAFT_82489"/>
<name>C7YXD3_FUSV7</name>
<dbReference type="InterPro" id="IPR051609">
    <property type="entry name" value="NmrA/Isoflavone_reductase-like"/>
</dbReference>
<accession>C7YXD3</accession>
<feature type="signal peptide" evidence="3">
    <location>
        <begin position="1"/>
        <end position="24"/>
    </location>
</feature>
<dbReference type="InterPro" id="IPR008030">
    <property type="entry name" value="NmrA-like"/>
</dbReference>
<dbReference type="AlphaFoldDB" id="C7YXD3"/>
<reference evidence="5 6" key="1">
    <citation type="journal article" date="2009" name="PLoS Genet.">
        <title>The genome of Nectria haematococca: contribution of supernumerary chromosomes to gene expansion.</title>
        <authorList>
            <person name="Coleman J.J."/>
            <person name="Rounsley S.D."/>
            <person name="Rodriguez-Carres M."/>
            <person name="Kuo A."/>
            <person name="Wasmann C.C."/>
            <person name="Grimwood J."/>
            <person name="Schmutz J."/>
            <person name="Taga M."/>
            <person name="White G.J."/>
            <person name="Zhou S."/>
            <person name="Schwartz D.C."/>
            <person name="Freitag M."/>
            <person name="Ma L.J."/>
            <person name="Danchin E.G."/>
            <person name="Henrissat B."/>
            <person name="Coutinho P.M."/>
            <person name="Nelson D.R."/>
            <person name="Straney D."/>
            <person name="Napoli C.A."/>
            <person name="Barker B.M."/>
            <person name="Gribskov M."/>
            <person name="Rep M."/>
            <person name="Kroken S."/>
            <person name="Molnar I."/>
            <person name="Rensing C."/>
            <person name="Kennell J.C."/>
            <person name="Zamora J."/>
            <person name="Farman M.L."/>
            <person name="Selker E.U."/>
            <person name="Salamov A."/>
            <person name="Shapiro H."/>
            <person name="Pangilinan J."/>
            <person name="Lindquist E."/>
            <person name="Lamers C."/>
            <person name="Grigoriev I.V."/>
            <person name="Geiser D.M."/>
            <person name="Covert S.F."/>
            <person name="Temporini E."/>
            <person name="Vanetten H.D."/>
        </authorList>
    </citation>
    <scope>NUCLEOTIDE SEQUENCE [LARGE SCALE GENOMIC DNA]</scope>
    <source>
        <strain evidence="6">ATCC MYA-4622 / CBS 123669 / FGSC 9596 / NRRL 45880 / 77-13-4</strain>
    </source>
</reference>
<dbReference type="OMA" id="GNIGTHI"/>
<protein>
    <recommendedName>
        <fullName evidence="4">NmrA-like domain-containing protein</fullName>
    </recommendedName>
</protein>
<dbReference type="PANTHER" id="PTHR47706:SF10">
    <property type="entry name" value="NMRA-LIKE DOMAIN-CONTAINING PROTEIN"/>
    <property type="match status" value="1"/>
</dbReference>
<organism evidence="5 6">
    <name type="scientific">Fusarium vanettenii (strain ATCC MYA-4622 / CBS 123669 / FGSC 9596 / NRRL 45880 / 77-13-4)</name>
    <name type="common">Fusarium solani subsp. pisi</name>
    <dbReference type="NCBI Taxonomy" id="660122"/>
    <lineage>
        <taxon>Eukaryota</taxon>
        <taxon>Fungi</taxon>
        <taxon>Dikarya</taxon>
        <taxon>Ascomycota</taxon>
        <taxon>Pezizomycotina</taxon>
        <taxon>Sordariomycetes</taxon>
        <taxon>Hypocreomycetidae</taxon>
        <taxon>Hypocreales</taxon>
        <taxon>Nectriaceae</taxon>
        <taxon>Fusarium</taxon>
        <taxon>Fusarium solani species complex</taxon>
        <taxon>Fusarium vanettenii</taxon>
    </lineage>
</organism>
<dbReference type="KEGG" id="nhe:NECHADRAFT_82489"/>
<dbReference type="PANTHER" id="PTHR47706">
    <property type="entry name" value="NMRA-LIKE FAMILY PROTEIN"/>
    <property type="match status" value="1"/>
</dbReference>
<keyword evidence="2" id="KW-0560">Oxidoreductase</keyword>
<dbReference type="RefSeq" id="XP_003049284.1">
    <property type="nucleotide sequence ID" value="XM_003049238.1"/>
</dbReference>
<dbReference type="HOGENOM" id="CLU_844928_0_0_1"/>
<dbReference type="Proteomes" id="UP000005206">
    <property type="component" value="Chromosome 7"/>
</dbReference>
<dbReference type="Pfam" id="PF05368">
    <property type="entry name" value="NmrA"/>
    <property type="match status" value="1"/>
</dbReference>
<keyword evidence="6" id="KW-1185">Reference proteome</keyword>
<sequence>MRFSSLPVATVVAFLGQTVTCSLACKVLPDLPESISECPEALLRLQRETTAIWAKAYAVKNLDTLLSYVVDPYIQHNPLAPSGKAIAQAGMTQIFATSQGPLLIMDSSTLAVSAQLALIDAAASANVKRFIPSEFGVDTRLVAGTTLEPLLAGKIKVVEYLKEKAQRHDNFSWTALATGSLFEFGLLHGAFGFDVARKHVTIFDSGDALFSPTTFNLVGRAVAAILSEEEQTKNQYLAISSFTSSQNQLLKILEEQTGEEWAQGHVSTSALEKIGLEKLGQKNPLGVLDLMKAFQFQDGQNRELSEEINDAKALGLPSEDVLSLVKSLI</sequence>
<dbReference type="GO" id="GO:0016491">
    <property type="term" value="F:oxidoreductase activity"/>
    <property type="evidence" value="ECO:0007669"/>
    <property type="project" value="UniProtKB-KW"/>
</dbReference>
<evidence type="ECO:0000256" key="1">
    <source>
        <dbReference type="ARBA" id="ARBA00022857"/>
    </source>
</evidence>
<dbReference type="InterPro" id="IPR036291">
    <property type="entry name" value="NAD(P)-bd_dom_sf"/>
</dbReference>
<dbReference type="Gene3D" id="3.40.50.720">
    <property type="entry name" value="NAD(P)-binding Rossmann-like Domain"/>
    <property type="match status" value="1"/>
</dbReference>
<gene>
    <name evidence="5" type="ORF">NECHADRAFT_82489</name>
</gene>